<organism evidence="3 4">
    <name type="scientific">Calycina marina</name>
    <dbReference type="NCBI Taxonomy" id="1763456"/>
    <lineage>
        <taxon>Eukaryota</taxon>
        <taxon>Fungi</taxon>
        <taxon>Dikarya</taxon>
        <taxon>Ascomycota</taxon>
        <taxon>Pezizomycotina</taxon>
        <taxon>Leotiomycetes</taxon>
        <taxon>Helotiales</taxon>
        <taxon>Pezizellaceae</taxon>
        <taxon>Calycina</taxon>
    </lineage>
</organism>
<dbReference type="OrthoDB" id="5417811at2759"/>
<evidence type="ECO:0000313" key="4">
    <source>
        <dbReference type="Proteomes" id="UP000887226"/>
    </source>
</evidence>
<dbReference type="EMBL" id="MU253861">
    <property type="protein sequence ID" value="KAG9245181.1"/>
    <property type="molecule type" value="Genomic_DNA"/>
</dbReference>
<sequence>MPPIRQNRSRGLSSTSSTRMPPSRLENVRIGVQGMFAGRSSVGRPRRGSAQTPESPKLPEPLPHAQPILELGSISSSRLELPYLDGSASQSSQTRPNTRSQNTIPTPLFDVSAGMSLYPHSDDSPITSDSRQQGQQSCHTRRPEQVRRSERRVVGADAAEQRLADLTHDARVRRHRRKGGRAESRWAQCGPKMKNRKILNKIFACFISGIFLTLILSIYLALALSNKVAGQEFHILLILIILVTTIFFCHALIRLCMMLINPPDDTHHSELPEMTGPGGYANPASPLRVTLVRDEEAAGIESEATKFSPPAYGLWRESVRVDPNRIFWQRNERQESGSREEPRPAIADRPPSYISEEGIDYVIEAQPPSIAPTTDVPLPQHPSEIGRVWHGP</sequence>
<keyword evidence="4" id="KW-1185">Reference proteome</keyword>
<reference evidence="3" key="1">
    <citation type="journal article" date="2021" name="IMA Fungus">
        <title>Genomic characterization of three marine fungi, including Emericellopsis atlantica sp. nov. with signatures of a generalist lifestyle and marine biomass degradation.</title>
        <authorList>
            <person name="Hagestad O.C."/>
            <person name="Hou L."/>
            <person name="Andersen J.H."/>
            <person name="Hansen E.H."/>
            <person name="Altermark B."/>
            <person name="Li C."/>
            <person name="Kuhnert E."/>
            <person name="Cox R.J."/>
            <person name="Crous P.W."/>
            <person name="Spatafora J.W."/>
            <person name="Lail K."/>
            <person name="Amirebrahimi M."/>
            <person name="Lipzen A."/>
            <person name="Pangilinan J."/>
            <person name="Andreopoulos W."/>
            <person name="Hayes R.D."/>
            <person name="Ng V."/>
            <person name="Grigoriev I.V."/>
            <person name="Jackson S.A."/>
            <person name="Sutton T.D.S."/>
            <person name="Dobson A.D.W."/>
            <person name="Rama T."/>
        </authorList>
    </citation>
    <scope>NUCLEOTIDE SEQUENCE</scope>
    <source>
        <strain evidence="3">TRa3180A</strain>
    </source>
</reference>
<proteinExistence type="predicted"/>
<protein>
    <submittedName>
        <fullName evidence="3">Uncharacterized protein</fullName>
    </submittedName>
</protein>
<accession>A0A9P7Z4L7</accession>
<feature type="compositionally biased region" description="Polar residues" evidence="1">
    <location>
        <begin position="87"/>
        <end position="105"/>
    </location>
</feature>
<feature type="region of interest" description="Disordered" evidence="1">
    <location>
        <begin position="369"/>
        <end position="392"/>
    </location>
</feature>
<feature type="region of interest" description="Disordered" evidence="1">
    <location>
        <begin position="86"/>
        <end position="153"/>
    </location>
</feature>
<gene>
    <name evidence="3" type="ORF">BJ878DRAFT_32658</name>
</gene>
<dbReference type="Proteomes" id="UP000887226">
    <property type="component" value="Unassembled WGS sequence"/>
</dbReference>
<evidence type="ECO:0000256" key="2">
    <source>
        <dbReference type="SAM" id="Phobius"/>
    </source>
</evidence>
<feature type="compositionally biased region" description="Low complexity" evidence="1">
    <location>
        <begin position="9"/>
        <end position="25"/>
    </location>
</feature>
<feature type="compositionally biased region" description="Basic and acidic residues" evidence="1">
    <location>
        <begin position="330"/>
        <end position="343"/>
    </location>
</feature>
<keyword evidence="2" id="KW-1133">Transmembrane helix</keyword>
<evidence type="ECO:0000256" key="1">
    <source>
        <dbReference type="SAM" id="MobiDB-lite"/>
    </source>
</evidence>
<comment type="caution">
    <text evidence="3">The sequence shown here is derived from an EMBL/GenBank/DDBJ whole genome shotgun (WGS) entry which is preliminary data.</text>
</comment>
<feature type="compositionally biased region" description="Polar residues" evidence="1">
    <location>
        <begin position="124"/>
        <end position="138"/>
    </location>
</feature>
<feature type="region of interest" description="Disordered" evidence="1">
    <location>
        <begin position="330"/>
        <end position="353"/>
    </location>
</feature>
<feature type="region of interest" description="Disordered" evidence="1">
    <location>
        <begin position="1"/>
        <end position="64"/>
    </location>
</feature>
<feature type="transmembrane region" description="Helical" evidence="2">
    <location>
        <begin position="233"/>
        <end position="253"/>
    </location>
</feature>
<keyword evidence="2" id="KW-0472">Membrane</keyword>
<feature type="compositionally biased region" description="Basic and acidic residues" evidence="1">
    <location>
        <begin position="141"/>
        <end position="153"/>
    </location>
</feature>
<name>A0A9P7Z4L7_9HELO</name>
<evidence type="ECO:0000313" key="3">
    <source>
        <dbReference type="EMBL" id="KAG9245181.1"/>
    </source>
</evidence>
<keyword evidence="2" id="KW-0812">Transmembrane</keyword>
<feature type="region of interest" description="Disordered" evidence="1">
    <location>
        <begin position="167"/>
        <end position="186"/>
    </location>
</feature>
<feature type="transmembrane region" description="Helical" evidence="2">
    <location>
        <begin position="202"/>
        <end position="221"/>
    </location>
</feature>
<dbReference type="AlphaFoldDB" id="A0A9P7Z4L7"/>